<dbReference type="SUPFAM" id="SSF46565">
    <property type="entry name" value="Chaperone J-domain"/>
    <property type="match status" value="1"/>
</dbReference>
<dbReference type="InterPro" id="IPR001623">
    <property type="entry name" value="DnaJ_domain"/>
</dbReference>
<dbReference type="GO" id="GO:0031072">
    <property type="term" value="F:heat shock protein binding"/>
    <property type="evidence" value="ECO:0007669"/>
    <property type="project" value="TreeGrafter"/>
</dbReference>
<keyword evidence="4" id="KW-1185">Reference proteome</keyword>
<dbReference type="InterPro" id="IPR052594">
    <property type="entry name" value="J_domain-containing_protein"/>
</dbReference>
<dbReference type="Gene3D" id="1.10.287.110">
    <property type="entry name" value="DnaJ domain"/>
    <property type="match status" value="1"/>
</dbReference>
<organism evidence="3">
    <name type="scientific">Oppiella nova</name>
    <dbReference type="NCBI Taxonomy" id="334625"/>
    <lineage>
        <taxon>Eukaryota</taxon>
        <taxon>Metazoa</taxon>
        <taxon>Ecdysozoa</taxon>
        <taxon>Arthropoda</taxon>
        <taxon>Chelicerata</taxon>
        <taxon>Arachnida</taxon>
        <taxon>Acari</taxon>
        <taxon>Acariformes</taxon>
        <taxon>Sarcoptiformes</taxon>
        <taxon>Oribatida</taxon>
        <taxon>Brachypylina</taxon>
        <taxon>Oppioidea</taxon>
        <taxon>Oppiidae</taxon>
        <taxon>Oppiella</taxon>
    </lineage>
</organism>
<reference evidence="3" key="1">
    <citation type="submission" date="2020-11" db="EMBL/GenBank/DDBJ databases">
        <authorList>
            <person name="Tran Van P."/>
        </authorList>
    </citation>
    <scope>NUCLEOTIDE SEQUENCE</scope>
</reference>
<dbReference type="GO" id="GO:0005737">
    <property type="term" value="C:cytoplasm"/>
    <property type="evidence" value="ECO:0007669"/>
    <property type="project" value="TreeGrafter"/>
</dbReference>
<dbReference type="PROSITE" id="PS50076">
    <property type="entry name" value="DNAJ_2"/>
    <property type="match status" value="1"/>
</dbReference>
<dbReference type="Pfam" id="PF23302">
    <property type="entry name" value="HTH_DNAJC9"/>
    <property type="match status" value="1"/>
</dbReference>
<dbReference type="FunFam" id="1.10.287.110:FF:000035">
    <property type="entry name" value="DnaJ homolog subfamily C member 9"/>
    <property type="match status" value="1"/>
</dbReference>
<evidence type="ECO:0000259" key="2">
    <source>
        <dbReference type="PROSITE" id="PS50076"/>
    </source>
</evidence>
<dbReference type="AlphaFoldDB" id="A0A7R9MAG6"/>
<dbReference type="InterPro" id="IPR056453">
    <property type="entry name" value="HTH_DNAJC9"/>
</dbReference>
<dbReference type="PANTHER" id="PTHR44144:SF1">
    <property type="entry name" value="DNAJ HOMOLOG SUBFAMILY C MEMBER 9"/>
    <property type="match status" value="1"/>
</dbReference>
<gene>
    <name evidence="3" type="ORF">ONB1V03_LOCUS12124</name>
</gene>
<dbReference type="CDD" id="cd06257">
    <property type="entry name" value="DnaJ"/>
    <property type="match status" value="1"/>
</dbReference>
<dbReference type="Pfam" id="PF00226">
    <property type="entry name" value="DnaJ"/>
    <property type="match status" value="1"/>
</dbReference>
<evidence type="ECO:0000313" key="3">
    <source>
        <dbReference type="EMBL" id="CAD7655481.1"/>
    </source>
</evidence>
<dbReference type="EMBL" id="OC924387">
    <property type="protein sequence ID" value="CAD7655481.1"/>
    <property type="molecule type" value="Genomic_DNA"/>
</dbReference>
<proteinExistence type="predicted"/>
<accession>A0A7R9MAG6</accession>
<dbReference type="EMBL" id="CAJPVJ010009562">
    <property type="protein sequence ID" value="CAG2172668.1"/>
    <property type="molecule type" value="Genomic_DNA"/>
</dbReference>
<dbReference type="PANTHER" id="PTHR44144">
    <property type="entry name" value="DNAJ HOMOLOG SUBFAMILY C MEMBER 9"/>
    <property type="match status" value="1"/>
</dbReference>
<dbReference type="SMART" id="SM00271">
    <property type="entry name" value="DnaJ"/>
    <property type="match status" value="1"/>
</dbReference>
<name>A0A7R9MAG6_9ACAR</name>
<feature type="domain" description="J" evidence="2">
    <location>
        <begin position="15"/>
        <end position="82"/>
    </location>
</feature>
<evidence type="ECO:0000256" key="1">
    <source>
        <dbReference type="ARBA" id="ARBA00022553"/>
    </source>
</evidence>
<dbReference type="OrthoDB" id="110024at2759"/>
<sequence>MGLLEDCKQYFGTDDLYAVLGVKKGAKDSAIKSAYRKQSLKVHPDRADDGDKEVAKRAFQTLSKVHFILSDKTLRETYDETGIIADEDSFESNADWSEYWRLLFPKITEQDISSFLDKYIGSADETNDLKEYYMRFEGDLDSISQCVIGFDENRTRELIQGLIDAEEVPEFEAFVNESAVKRQNRVKRATKEAKMADKESKKLKSKSSDDNLVLAIRSRAQNGFDDMIANLEAKYSNNKTTKSPKKSKRK</sequence>
<dbReference type="GO" id="GO:0005634">
    <property type="term" value="C:nucleus"/>
    <property type="evidence" value="ECO:0007669"/>
    <property type="project" value="TreeGrafter"/>
</dbReference>
<dbReference type="Proteomes" id="UP000728032">
    <property type="component" value="Unassembled WGS sequence"/>
</dbReference>
<dbReference type="InterPro" id="IPR036869">
    <property type="entry name" value="J_dom_sf"/>
</dbReference>
<evidence type="ECO:0000313" key="4">
    <source>
        <dbReference type="Proteomes" id="UP000728032"/>
    </source>
</evidence>
<keyword evidence="1" id="KW-0597">Phosphoprotein</keyword>
<dbReference type="PRINTS" id="PR00625">
    <property type="entry name" value="JDOMAIN"/>
</dbReference>
<protein>
    <recommendedName>
        <fullName evidence="2">J domain-containing protein</fullName>
    </recommendedName>
</protein>